<reference evidence="1" key="2">
    <citation type="journal article" date="2022" name="New Phytol.">
        <title>Evolutionary transition to the ectomycorrhizal habit in the genomes of a hyperdiverse lineage of mushroom-forming fungi.</title>
        <authorList>
            <person name="Looney B."/>
            <person name="Miyauchi S."/>
            <person name="Morin E."/>
            <person name="Drula E."/>
            <person name="Courty P.E."/>
            <person name="Kohler A."/>
            <person name="Kuo A."/>
            <person name="LaButti K."/>
            <person name="Pangilinan J."/>
            <person name="Lipzen A."/>
            <person name="Riley R."/>
            <person name="Andreopoulos W."/>
            <person name="He G."/>
            <person name="Johnson J."/>
            <person name="Nolan M."/>
            <person name="Tritt A."/>
            <person name="Barry K.W."/>
            <person name="Grigoriev I.V."/>
            <person name="Nagy L.G."/>
            <person name="Hibbett D."/>
            <person name="Henrissat B."/>
            <person name="Matheny P.B."/>
            <person name="Labbe J."/>
            <person name="Martin F.M."/>
        </authorList>
    </citation>
    <scope>NUCLEOTIDE SEQUENCE</scope>
    <source>
        <strain evidence="1">HHB10654</strain>
    </source>
</reference>
<keyword evidence="2" id="KW-1185">Reference proteome</keyword>
<comment type="caution">
    <text evidence="1">The sequence shown here is derived from an EMBL/GenBank/DDBJ whole genome shotgun (WGS) entry which is preliminary data.</text>
</comment>
<reference evidence="1" key="1">
    <citation type="submission" date="2021-03" db="EMBL/GenBank/DDBJ databases">
        <authorList>
            <consortium name="DOE Joint Genome Institute"/>
            <person name="Ahrendt S."/>
            <person name="Looney B.P."/>
            <person name="Miyauchi S."/>
            <person name="Morin E."/>
            <person name="Drula E."/>
            <person name="Courty P.E."/>
            <person name="Chicoki N."/>
            <person name="Fauchery L."/>
            <person name="Kohler A."/>
            <person name="Kuo A."/>
            <person name="Labutti K."/>
            <person name="Pangilinan J."/>
            <person name="Lipzen A."/>
            <person name="Riley R."/>
            <person name="Andreopoulos W."/>
            <person name="He G."/>
            <person name="Johnson J."/>
            <person name="Barry K.W."/>
            <person name="Grigoriev I.V."/>
            <person name="Nagy L."/>
            <person name="Hibbett D."/>
            <person name="Henrissat B."/>
            <person name="Matheny P.B."/>
            <person name="Labbe J."/>
            <person name="Martin F."/>
        </authorList>
    </citation>
    <scope>NUCLEOTIDE SEQUENCE</scope>
    <source>
        <strain evidence="1">HHB10654</strain>
    </source>
</reference>
<evidence type="ECO:0000313" key="1">
    <source>
        <dbReference type="EMBL" id="KAI0055828.1"/>
    </source>
</evidence>
<accession>A0ACB8SHA3</accession>
<dbReference type="Proteomes" id="UP000814140">
    <property type="component" value="Unassembled WGS sequence"/>
</dbReference>
<name>A0ACB8SHA3_9AGAM</name>
<gene>
    <name evidence="1" type="ORF">BV25DRAFT_1842723</name>
</gene>
<evidence type="ECO:0000313" key="2">
    <source>
        <dbReference type="Proteomes" id="UP000814140"/>
    </source>
</evidence>
<sequence length="194" mass="21127">MARVAENTTEFEQSIATWRGNVVGAFELECWIAYGALHGTSLSICTTRPVASRIAGTRSFTAISLSLSEVSIVTAIKRSALPHHPASSSRLQMSQSFIVDETEEDRHFPPELVDILNKPWRSSSKDSDSSEVDNDGNEGAGSLFSSMDILSLSTNASADGMSPDRIANASLPRQIDDEYYVVFVGRKLGVMSHR</sequence>
<protein>
    <submittedName>
        <fullName evidence="1">Uncharacterized protein</fullName>
    </submittedName>
</protein>
<proteinExistence type="predicted"/>
<organism evidence="1 2">
    <name type="scientific">Artomyces pyxidatus</name>
    <dbReference type="NCBI Taxonomy" id="48021"/>
    <lineage>
        <taxon>Eukaryota</taxon>
        <taxon>Fungi</taxon>
        <taxon>Dikarya</taxon>
        <taxon>Basidiomycota</taxon>
        <taxon>Agaricomycotina</taxon>
        <taxon>Agaricomycetes</taxon>
        <taxon>Russulales</taxon>
        <taxon>Auriscalpiaceae</taxon>
        <taxon>Artomyces</taxon>
    </lineage>
</organism>
<dbReference type="EMBL" id="MU277278">
    <property type="protein sequence ID" value="KAI0055828.1"/>
    <property type="molecule type" value="Genomic_DNA"/>
</dbReference>